<accession>A0ABT6FK26</accession>
<evidence type="ECO:0000256" key="1">
    <source>
        <dbReference type="SAM" id="MobiDB-lite"/>
    </source>
</evidence>
<dbReference type="Proteomes" id="UP001216907">
    <property type="component" value="Unassembled WGS sequence"/>
</dbReference>
<dbReference type="InterPro" id="IPR037523">
    <property type="entry name" value="VOC_core"/>
</dbReference>
<keyword evidence="4" id="KW-1185">Reference proteome</keyword>
<dbReference type="InterPro" id="IPR004360">
    <property type="entry name" value="Glyas_Fos-R_dOase_dom"/>
</dbReference>
<organism evidence="3 4">
    <name type="scientific">Paludisphaera mucosa</name>
    <dbReference type="NCBI Taxonomy" id="3030827"/>
    <lineage>
        <taxon>Bacteria</taxon>
        <taxon>Pseudomonadati</taxon>
        <taxon>Planctomycetota</taxon>
        <taxon>Planctomycetia</taxon>
        <taxon>Isosphaerales</taxon>
        <taxon>Isosphaeraceae</taxon>
        <taxon>Paludisphaera</taxon>
    </lineage>
</organism>
<name>A0ABT6FK26_9BACT</name>
<dbReference type="Pfam" id="PF00903">
    <property type="entry name" value="Glyoxalase"/>
    <property type="match status" value="1"/>
</dbReference>
<feature type="region of interest" description="Disordered" evidence="1">
    <location>
        <begin position="56"/>
        <end position="75"/>
    </location>
</feature>
<proteinExistence type="predicted"/>
<sequence length="135" mass="14873">MLAHALTPILNVSDILESFAWFEKLGWTRGFDWGSPPTFGAVCSGKCEIFLCQGAQGGRGKSSSPTTKDHGENGDKGVWMSIWVDDVDAVHRHCLAEGLEVTMPPTDEPWNVREMHVRHPDGHVFRISKGIGEAE</sequence>
<dbReference type="PROSITE" id="PS51819">
    <property type="entry name" value="VOC"/>
    <property type="match status" value="1"/>
</dbReference>
<evidence type="ECO:0000259" key="2">
    <source>
        <dbReference type="PROSITE" id="PS51819"/>
    </source>
</evidence>
<evidence type="ECO:0000313" key="3">
    <source>
        <dbReference type="EMBL" id="MDG3007735.1"/>
    </source>
</evidence>
<dbReference type="RefSeq" id="WP_277864007.1">
    <property type="nucleotide sequence ID" value="NZ_JARRAG010000002.1"/>
</dbReference>
<comment type="caution">
    <text evidence="3">The sequence shown here is derived from an EMBL/GenBank/DDBJ whole genome shotgun (WGS) entry which is preliminary data.</text>
</comment>
<reference evidence="3 4" key="1">
    <citation type="submission" date="2023-03" db="EMBL/GenBank/DDBJ databases">
        <title>Paludisphaera mucosa sp. nov. a novel planctomycete from northern fen.</title>
        <authorList>
            <person name="Ivanova A."/>
        </authorList>
    </citation>
    <scope>NUCLEOTIDE SEQUENCE [LARGE SCALE GENOMIC DNA]</scope>
    <source>
        <strain evidence="3 4">Pla2</strain>
    </source>
</reference>
<feature type="domain" description="VOC" evidence="2">
    <location>
        <begin position="1"/>
        <end position="130"/>
    </location>
</feature>
<dbReference type="CDD" id="cd16355">
    <property type="entry name" value="VOC_like"/>
    <property type="match status" value="1"/>
</dbReference>
<dbReference type="EMBL" id="JARRAG010000002">
    <property type="protein sequence ID" value="MDG3007735.1"/>
    <property type="molecule type" value="Genomic_DNA"/>
</dbReference>
<dbReference type="Gene3D" id="3.10.180.10">
    <property type="entry name" value="2,3-Dihydroxybiphenyl 1,2-Dioxygenase, domain 1"/>
    <property type="match status" value="1"/>
</dbReference>
<evidence type="ECO:0000313" key="4">
    <source>
        <dbReference type="Proteomes" id="UP001216907"/>
    </source>
</evidence>
<dbReference type="InterPro" id="IPR029068">
    <property type="entry name" value="Glyas_Bleomycin-R_OHBP_Dase"/>
</dbReference>
<dbReference type="SUPFAM" id="SSF54593">
    <property type="entry name" value="Glyoxalase/Bleomycin resistance protein/Dihydroxybiphenyl dioxygenase"/>
    <property type="match status" value="1"/>
</dbReference>
<gene>
    <name evidence="3" type="ORF">PZE19_28570</name>
</gene>
<protein>
    <submittedName>
        <fullName evidence="3">Bleomycin resistance family protein</fullName>
    </submittedName>
</protein>